<dbReference type="RefSeq" id="WP_203421773.1">
    <property type="nucleotide sequence ID" value="NZ_CP069352.1"/>
</dbReference>
<evidence type="ECO:0000313" key="1">
    <source>
        <dbReference type="EMBL" id="QRK86486.1"/>
    </source>
</evidence>
<evidence type="ECO:0000313" key="2">
    <source>
        <dbReference type="Proteomes" id="UP000663686"/>
    </source>
</evidence>
<reference evidence="1 2" key="2">
    <citation type="submission" date="2021-03" db="EMBL/GenBank/DDBJ databases">
        <title>P. granadensis CT364 genome publication.</title>
        <authorList>
            <person name="Stach J."/>
            <person name="Montero-Calasanz Md.C."/>
        </authorList>
    </citation>
    <scope>NUCLEOTIDE SEQUENCE [LARGE SCALE GENOMIC DNA]</scope>
    <source>
        <strain evidence="1 2">CT364</strain>
    </source>
</reference>
<accession>A0ABX7GMA9</accession>
<evidence type="ECO:0008006" key="3">
    <source>
        <dbReference type="Google" id="ProtNLM"/>
    </source>
</evidence>
<gene>
    <name evidence="1" type="ORF">JN757_12205</name>
</gene>
<proteinExistence type="predicted"/>
<protein>
    <recommendedName>
        <fullName evidence="3">Pertussis toxin, subunit 1</fullName>
    </recommendedName>
</protein>
<name>A0ABX7GMA9_9PSED</name>
<reference evidence="1 2" key="1">
    <citation type="submission" date="2021-02" db="EMBL/GenBank/DDBJ databases">
        <authorList>
            <person name="Cea Torrescassana E."/>
        </authorList>
    </citation>
    <scope>NUCLEOTIDE SEQUENCE [LARGE SCALE GENOMIC DNA]</scope>
    <source>
        <strain evidence="1 2">CT364</strain>
    </source>
</reference>
<keyword evidence="2" id="KW-1185">Reference proteome</keyword>
<dbReference type="Proteomes" id="UP000663686">
    <property type="component" value="Chromosome"/>
</dbReference>
<sequence>MSTNVEKSFIARITCSETRMTYFDQHPGADELKGSGHLLTTAHAYSRLNMMARYYNNAINNIHIVAYFRCYDDYYNIQIRSSQYFGNFFSKNADRILGAFPPAGGDTTSFNLFNSNSELVTLDNLKGSHATVYLRARNQGFINRQLREDPYVYTYGDAPGDPVTFNLEILERNVDYPTSNVPYA</sequence>
<organism evidence="1 2">
    <name type="scientific">Pseudomonas granadensis</name>
    <dbReference type="NCBI Taxonomy" id="1421430"/>
    <lineage>
        <taxon>Bacteria</taxon>
        <taxon>Pseudomonadati</taxon>
        <taxon>Pseudomonadota</taxon>
        <taxon>Gammaproteobacteria</taxon>
        <taxon>Pseudomonadales</taxon>
        <taxon>Pseudomonadaceae</taxon>
        <taxon>Pseudomonas</taxon>
    </lineage>
</organism>
<dbReference type="EMBL" id="CP069352">
    <property type="protein sequence ID" value="QRK86486.1"/>
    <property type="molecule type" value="Genomic_DNA"/>
</dbReference>